<proteinExistence type="predicted"/>
<dbReference type="Proteomes" id="UP000317023">
    <property type="component" value="Unassembled WGS sequence"/>
</dbReference>
<protein>
    <submittedName>
        <fullName evidence="1">Uncharacterized protein</fullName>
    </submittedName>
</protein>
<dbReference type="RefSeq" id="WP_142859186.1">
    <property type="nucleotide sequence ID" value="NZ_SGOE01000008.1"/>
</dbReference>
<accession>A0A546XS07</accession>
<dbReference type="AlphaFoldDB" id="A0A546XS07"/>
<comment type="caution">
    <text evidence="1">The sequence shown here is derived from an EMBL/GenBank/DDBJ whole genome shotgun (WGS) entry which is preliminary data.</text>
</comment>
<gene>
    <name evidence="1" type="ORF">EXN61_21910</name>
</gene>
<reference evidence="1 2" key="1">
    <citation type="journal article" date="2019" name="Appl. Microbiol. Biotechnol.">
        <title>Differential efficiency of wild type rhizogenic strains for rol gene transformation of plants.</title>
        <authorList>
            <person name="Desmet S."/>
            <person name="De Keyser E."/>
            <person name="Van Vaerenbergh J."/>
            <person name="Baeyen S."/>
            <person name="Van Huylenbroeck J."/>
            <person name="Geelen D."/>
            <person name="Dhooghe E."/>
        </authorList>
    </citation>
    <scope>NUCLEOTIDE SEQUENCE [LARGE SCALE GENOMIC DNA]</scope>
    <source>
        <strain evidence="1 2">MAFF210266</strain>
    </source>
</reference>
<sequence>MKDERQTLYRLTWSHESGTHWLAMKRVHPAMSELAIPLAEADDPGAHFVVADKPPAITPALESKARHVANAF</sequence>
<name>A0A546XS07_AGRTU</name>
<organism evidence="1 2">
    <name type="scientific">Agrobacterium tumefaciens</name>
    <dbReference type="NCBI Taxonomy" id="358"/>
    <lineage>
        <taxon>Bacteria</taxon>
        <taxon>Pseudomonadati</taxon>
        <taxon>Pseudomonadota</taxon>
        <taxon>Alphaproteobacteria</taxon>
        <taxon>Hyphomicrobiales</taxon>
        <taxon>Rhizobiaceae</taxon>
        <taxon>Rhizobium/Agrobacterium group</taxon>
        <taxon>Agrobacterium</taxon>
        <taxon>Agrobacterium tumefaciens complex</taxon>
    </lineage>
</organism>
<dbReference type="EMBL" id="SGOE01000008">
    <property type="protein sequence ID" value="TRB03514.1"/>
    <property type="molecule type" value="Genomic_DNA"/>
</dbReference>
<evidence type="ECO:0000313" key="1">
    <source>
        <dbReference type="EMBL" id="TRB03514.1"/>
    </source>
</evidence>
<evidence type="ECO:0000313" key="2">
    <source>
        <dbReference type="Proteomes" id="UP000317023"/>
    </source>
</evidence>